<evidence type="ECO:0000256" key="1">
    <source>
        <dbReference type="ARBA" id="ARBA00022801"/>
    </source>
</evidence>
<dbReference type="Pfam" id="PF01966">
    <property type="entry name" value="HD"/>
    <property type="match status" value="1"/>
</dbReference>
<name>A0ABY4ZYD7_9CAUL</name>
<dbReference type="SUPFAM" id="SSF109604">
    <property type="entry name" value="HD-domain/PDEase-like"/>
    <property type="match status" value="1"/>
</dbReference>
<evidence type="ECO:0000256" key="2">
    <source>
        <dbReference type="HAMAP-Rule" id="MF_01212"/>
    </source>
</evidence>
<feature type="region of interest" description="Disordered" evidence="3">
    <location>
        <begin position="1"/>
        <end position="34"/>
    </location>
</feature>
<dbReference type="InterPro" id="IPR026875">
    <property type="entry name" value="PHydrolase_assoc_dom"/>
</dbReference>
<accession>A0ABY4ZYD7</accession>
<dbReference type="EMBL" id="CP096040">
    <property type="protein sequence ID" value="USQ97770.1"/>
    <property type="molecule type" value="Genomic_DNA"/>
</dbReference>
<dbReference type="Pfam" id="PF13286">
    <property type="entry name" value="HD_assoc"/>
    <property type="match status" value="1"/>
</dbReference>
<comment type="similarity">
    <text evidence="2">Belongs to the dGTPase family. Type 2 subfamily.</text>
</comment>
<feature type="compositionally biased region" description="Basic and acidic residues" evidence="3">
    <location>
        <begin position="25"/>
        <end position="34"/>
    </location>
</feature>
<dbReference type="CDD" id="cd00077">
    <property type="entry name" value="HDc"/>
    <property type="match status" value="1"/>
</dbReference>
<dbReference type="PANTHER" id="PTHR11373">
    <property type="entry name" value="DEOXYNUCLEOSIDE TRIPHOSPHATE TRIPHOSPHOHYDROLASE"/>
    <property type="match status" value="1"/>
</dbReference>
<dbReference type="SMART" id="SM00471">
    <property type="entry name" value="HDc"/>
    <property type="match status" value="1"/>
</dbReference>
<dbReference type="InterPro" id="IPR006261">
    <property type="entry name" value="dGTPase"/>
</dbReference>
<evidence type="ECO:0000259" key="4">
    <source>
        <dbReference type="PROSITE" id="PS51831"/>
    </source>
</evidence>
<dbReference type="InterPro" id="IPR050135">
    <property type="entry name" value="dGTPase-like"/>
</dbReference>
<gene>
    <name evidence="5" type="ORF">MZV50_09630</name>
</gene>
<keyword evidence="1 2" id="KW-0378">Hydrolase</keyword>
<dbReference type="NCBIfam" id="NF002328">
    <property type="entry name" value="PRK01286.1-3"/>
    <property type="match status" value="1"/>
</dbReference>
<evidence type="ECO:0000256" key="3">
    <source>
        <dbReference type="SAM" id="MobiDB-lite"/>
    </source>
</evidence>
<organism evidence="5 6">
    <name type="scientific">Caulobacter segnis</name>
    <dbReference type="NCBI Taxonomy" id="88688"/>
    <lineage>
        <taxon>Bacteria</taxon>
        <taxon>Pseudomonadati</taxon>
        <taxon>Pseudomonadota</taxon>
        <taxon>Alphaproteobacteria</taxon>
        <taxon>Caulobacterales</taxon>
        <taxon>Caulobacteraceae</taxon>
        <taxon>Caulobacter</taxon>
    </lineage>
</organism>
<evidence type="ECO:0000313" key="6">
    <source>
        <dbReference type="Proteomes" id="UP001057520"/>
    </source>
</evidence>
<proteinExistence type="inferred from homology"/>
<dbReference type="PROSITE" id="PS51831">
    <property type="entry name" value="HD"/>
    <property type="match status" value="1"/>
</dbReference>
<dbReference type="PANTHER" id="PTHR11373:SF43">
    <property type="entry name" value="DEOXYGUANOSINETRIPHOSPHATE TRIPHOSPHOHYDROLASE-LIKE PROTEIN"/>
    <property type="match status" value="1"/>
</dbReference>
<reference evidence="5 6" key="1">
    <citation type="submission" date="2022-04" db="EMBL/GenBank/DDBJ databases">
        <title>Genome sequence of soybean root-associated Caulobacter segnis RL271.</title>
        <authorList>
            <person name="Longley R."/>
            <person name="Bonito G."/>
            <person name="Trigodet F."/>
            <person name="Crosson S."/>
            <person name="Fiebig A."/>
        </authorList>
    </citation>
    <scope>NUCLEOTIDE SEQUENCE [LARGE SCALE GENOMIC DNA]</scope>
    <source>
        <strain evidence="5 6">RL271</strain>
    </source>
</reference>
<evidence type="ECO:0000313" key="5">
    <source>
        <dbReference type="EMBL" id="USQ97770.1"/>
    </source>
</evidence>
<keyword evidence="6" id="KW-1185">Reference proteome</keyword>
<dbReference type="InterPro" id="IPR023023">
    <property type="entry name" value="dNTPase_2"/>
</dbReference>
<dbReference type="Gene3D" id="1.10.3210.10">
    <property type="entry name" value="Hypothetical protein af1432"/>
    <property type="match status" value="1"/>
</dbReference>
<dbReference type="Proteomes" id="UP001057520">
    <property type="component" value="Chromosome"/>
</dbReference>
<dbReference type="HAMAP" id="MF_01212">
    <property type="entry name" value="dGTPase_type2"/>
    <property type="match status" value="1"/>
</dbReference>
<dbReference type="InterPro" id="IPR006674">
    <property type="entry name" value="HD_domain"/>
</dbReference>
<protein>
    <recommendedName>
        <fullName evidence="2">Deoxyguanosinetriphosphate triphosphohydrolase-like protein</fullName>
    </recommendedName>
</protein>
<dbReference type="NCBIfam" id="NF002326">
    <property type="entry name" value="PRK01286.1-1"/>
    <property type="match status" value="1"/>
</dbReference>
<sequence>MSSTPYFVPRAPYAEDPFKSKGRRFKEEESRTRTPFARDRDRIIHTSAFRRLKEKTQVFVAHEGDNFRTRLTHSLEVAQVARSLATALGLDADLAETIALGHDLGHPPFGHAGEDELEIQMKPYGGFDHNVQTFRVVTELEHRYPDFLGLNLTWETLEGIIKHNGPVTNKLGKPSWKAIQKYDDEYKLGLDTWASAEAQVAALADDIAYNNHDVDDGVTAGLFTLDELMDVPLIGPILAAVKSERPDLDPRLTHLEAVRRMIGAMVDDVMGETLQRAAATGVSSADDVRGLDHALVAFSPDMAEDLARLRGFLYERMYRHWKVNRTRSQARRILGEMFALFLREPEVLPTVWFNKSQNRDEAGRARVVCDYIAGMTDRFAIEEHRKLFHLDVWN</sequence>
<feature type="domain" description="HD" evidence="4">
    <location>
        <begin position="70"/>
        <end position="210"/>
    </location>
</feature>
<dbReference type="NCBIfam" id="TIGR01353">
    <property type="entry name" value="dGTP_triPase"/>
    <property type="match status" value="1"/>
</dbReference>
<dbReference type="InterPro" id="IPR003607">
    <property type="entry name" value="HD/PDEase_dom"/>
</dbReference>